<dbReference type="EMBL" id="MU860111">
    <property type="protein sequence ID" value="KAK4238066.1"/>
    <property type="molecule type" value="Genomic_DNA"/>
</dbReference>
<protein>
    <recommendedName>
        <fullName evidence="7">GPI inositol-deacylase</fullName>
    </recommendedName>
</protein>
<feature type="compositionally biased region" description="Polar residues" evidence="2">
    <location>
        <begin position="55"/>
        <end position="65"/>
    </location>
</feature>
<proteinExistence type="predicted"/>
<name>A0AAN7H705_9PEZI</name>
<evidence type="ECO:0000313" key="5">
    <source>
        <dbReference type="EMBL" id="KAK4238066.1"/>
    </source>
</evidence>
<feature type="domain" description="GPI inositol-deacylase winged helix" evidence="3">
    <location>
        <begin position="666"/>
        <end position="733"/>
    </location>
</feature>
<evidence type="ECO:0008006" key="7">
    <source>
        <dbReference type="Google" id="ProtNLM"/>
    </source>
</evidence>
<evidence type="ECO:0000313" key="6">
    <source>
        <dbReference type="Proteomes" id="UP001303760"/>
    </source>
</evidence>
<dbReference type="Proteomes" id="UP001303760">
    <property type="component" value="Unassembled WGS sequence"/>
</dbReference>
<dbReference type="InterPro" id="IPR029058">
    <property type="entry name" value="AB_hydrolase_fold"/>
</dbReference>
<evidence type="ECO:0000256" key="1">
    <source>
        <dbReference type="ARBA" id="ARBA00022737"/>
    </source>
</evidence>
<dbReference type="PANTHER" id="PTHR10039">
    <property type="entry name" value="AMELOGENIN"/>
    <property type="match status" value="1"/>
</dbReference>
<dbReference type="InterPro" id="IPR027417">
    <property type="entry name" value="P-loop_NTPase"/>
</dbReference>
<accession>A0AAN7H705</accession>
<dbReference type="SUPFAM" id="SSF50998">
    <property type="entry name" value="Quinoprotein alcohol dehydrogenase-like"/>
    <property type="match status" value="1"/>
</dbReference>
<dbReference type="PANTHER" id="PTHR10039:SF16">
    <property type="entry name" value="GPI INOSITOL-DEACYLASE"/>
    <property type="match status" value="1"/>
</dbReference>
<dbReference type="Gene3D" id="3.40.50.300">
    <property type="entry name" value="P-loop containing nucleotide triphosphate hydrolases"/>
    <property type="match status" value="1"/>
</dbReference>
<dbReference type="InterPro" id="IPR056884">
    <property type="entry name" value="NPHP3-like_N"/>
</dbReference>
<dbReference type="InterPro" id="IPR015943">
    <property type="entry name" value="WD40/YVTN_repeat-like_dom_sf"/>
</dbReference>
<sequence length="1627" mass="179976">MVRPVRYALPMEMPDHARADDACALHTEEDVRAGRTLSVSSAAPSTSSASRETSPGVTSINSEAYSSSTRPGSDSSSRDPLGLKVVYRPVGQRRVDIVFVHGLGGSSQLTWCYNRDRNLFWPLKFLPSDPVISEARIFTFGYNANFRPGSGSAGNRMSILDFAKDLLWQLKYARDESADGNLRMGERPIIFIAHSMGGLVVKEAYLRGQIDPGYASIVKAIISIIFLSTPHRGNNLAETLNKILQVSFAASPMQFISELSAGSQTIRSLNEDFRHIAPRLGVYSFYETHPTPLVGSGKIRTMVVDRDSSVLGYAGEETKPLNADHHGVCKYASPSDPAYIDVSNVIKTVIEKVPRPEPFGAKLAEYLSLSKESLDADYSFFQERCTPGTCTWILGNATLTGWMEDMTPKPRVLWVRGNPGSGKSVLSSFLIQHVLNSGVPCHYFFFRFMSQEKRGMSMMLRSLAYQLAESTPAYAAKIQQLEAAGTQLRTADYRNIWLLLFKQALFQIDHLDRPLYLAIDGVDEADRPASVIKLLADLHLTSLPIRLLLVSRPTDELSSAFEELAMKVKTGTIHIEGNPTDFRAYIDEVMKRGRAARHREYVTNQLLERAKGNFLWVHLAVQQVKSLLTKEEIETALTKLPSGMEALYDRMALSVAEASDPSNPELGRTILSWVACAQRLLTVEELRDALGDETGVLEAHSEIIHRCGGFVTVDQQGRVAMIHETAREYLTSGAEKGRGLAIDVRSTNDTLLRCCIALLADEDQQREYGDDGGRPLAGYAATAWPHHLALSSALTDMEILDTVTDFLRGRPVLTWISIAARMRELRAMVIASRRLADLSAKLREKKEEDDSVAGRQAAAVMEGWATDLVKILGKFGSNLVSHPDAIYNLIPPFCPEDSMIYRQFVDKRLQDIRVSGRTGSTWDDCLARFSLTPGAVASSVITAGGRIGLLSLTRNTSQIIIYSSATLEELRRLSHPERVLAIQANKLGDMLVSYGYATTRVWDVATGDCLKVIRNPPERPRPHSIIFKVAEQETTVVVCDEDRCIRSFSLDDDATEWTVRSHINEKKLVDTFPNFPMCSALHPDGRRVAFGYRNYPLTVWDLGKGEGPKRVGLCYNRLDETDMTVAKTAWGAVYQVAWHPLRVEVFGLSQVGLLFRWNPYEKYPSAEVRAGGNSLAVNHDGSLVATGDGTGNIRIFASADFSKIYQLSSQDPVLSLTFSTDSRQLYDVRGLYGNVWEPNTLVRLADCPDHSSDSNSETESLAKASLLSEHHVAEVDGVTCLAVQSFGPLYCYGTENGVVMLCEAGRGSLRELARLASYMSIENVAWSDDWKLVAFTDLIGRLTVKRVNRSVEHRDMLDVSHEFDVTIPLADGDIISQLIFDPTGSKIFAAAPGKMFSVDIASRTITEFAIEPEVKWAFHPSRPDTLLGFGNTQLHVVDCHELREVGLHTYFPLRDGASSTISIPSADNARSESLSKDTEKLGKLITNASSHDVLLEISASTSPGQAARQYLLFDLDDLQLEQDNPDNPGRLRYTVLDSGISSRIREPLAILSQRRLTFLDVDRWICTWELSSADSDGFTGVKQHYFLPSDWVTGHDTHLCAAAPDGTLLCPYNGAVVTVGPEGLQEH</sequence>
<dbReference type="InterPro" id="IPR001680">
    <property type="entry name" value="WD40_rpt"/>
</dbReference>
<reference evidence="5" key="1">
    <citation type="journal article" date="2023" name="Mol. Phylogenet. Evol.">
        <title>Genome-scale phylogeny and comparative genomics of the fungal order Sordariales.</title>
        <authorList>
            <person name="Hensen N."/>
            <person name="Bonometti L."/>
            <person name="Westerberg I."/>
            <person name="Brannstrom I.O."/>
            <person name="Guillou S."/>
            <person name="Cros-Aarteil S."/>
            <person name="Calhoun S."/>
            <person name="Haridas S."/>
            <person name="Kuo A."/>
            <person name="Mondo S."/>
            <person name="Pangilinan J."/>
            <person name="Riley R."/>
            <person name="LaButti K."/>
            <person name="Andreopoulos B."/>
            <person name="Lipzen A."/>
            <person name="Chen C."/>
            <person name="Yan M."/>
            <person name="Daum C."/>
            <person name="Ng V."/>
            <person name="Clum A."/>
            <person name="Steindorff A."/>
            <person name="Ohm R.A."/>
            <person name="Martin F."/>
            <person name="Silar P."/>
            <person name="Natvig D.O."/>
            <person name="Lalanne C."/>
            <person name="Gautier V."/>
            <person name="Ament-Velasquez S.L."/>
            <person name="Kruys A."/>
            <person name="Hutchinson M.I."/>
            <person name="Powell A.J."/>
            <person name="Barry K."/>
            <person name="Miller A.N."/>
            <person name="Grigoriev I.V."/>
            <person name="Debuchy R."/>
            <person name="Gladieux P."/>
            <person name="Hiltunen Thoren M."/>
            <person name="Johannesson H."/>
        </authorList>
    </citation>
    <scope>NUCLEOTIDE SEQUENCE</scope>
    <source>
        <strain evidence="5">CBS 532.94</strain>
    </source>
</reference>
<keyword evidence="1" id="KW-0677">Repeat</keyword>
<feature type="domain" description="Nephrocystin 3-like N-terminal" evidence="4">
    <location>
        <begin position="388"/>
        <end position="552"/>
    </location>
</feature>
<evidence type="ECO:0000256" key="2">
    <source>
        <dbReference type="SAM" id="MobiDB-lite"/>
    </source>
</evidence>
<dbReference type="Pfam" id="PF22939">
    <property type="entry name" value="WHD_GPIID"/>
    <property type="match status" value="1"/>
</dbReference>
<reference evidence="5" key="2">
    <citation type="submission" date="2023-05" db="EMBL/GenBank/DDBJ databases">
        <authorList>
            <consortium name="Lawrence Berkeley National Laboratory"/>
            <person name="Steindorff A."/>
            <person name="Hensen N."/>
            <person name="Bonometti L."/>
            <person name="Westerberg I."/>
            <person name="Brannstrom I.O."/>
            <person name="Guillou S."/>
            <person name="Cros-Aarteil S."/>
            <person name="Calhoun S."/>
            <person name="Haridas S."/>
            <person name="Kuo A."/>
            <person name="Mondo S."/>
            <person name="Pangilinan J."/>
            <person name="Riley R."/>
            <person name="Labutti K."/>
            <person name="Andreopoulos B."/>
            <person name="Lipzen A."/>
            <person name="Chen C."/>
            <person name="Yanf M."/>
            <person name="Daum C."/>
            <person name="Ng V."/>
            <person name="Clum A."/>
            <person name="Ohm R."/>
            <person name="Martin F."/>
            <person name="Silar P."/>
            <person name="Natvig D."/>
            <person name="Lalanne C."/>
            <person name="Gautier V."/>
            <person name="Ament-Velasquez S.L."/>
            <person name="Kruys A."/>
            <person name="Hutchinson M.I."/>
            <person name="Powell A.J."/>
            <person name="Barry K."/>
            <person name="Miller A.N."/>
            <person name="Grigoriev I.V."/>
            <person name="Debuchy R."/>
            <person name="Gladieux P."/>
            <person name="Thoren M.H."/>
            <person name="Johannesson H."/>
        </authorList>
    </citation>
    <scope>NUCLEOTIDE SEQUENCE</scope>
    <source>
        <strain evidence="5">CBS 532.94</strain>
    </source>
</reference>
<dbReference type="InterPro" id="IPR011047">
    <property type="entry name" value="Quinoprotein_ADH-like_sf"/>
</dbReference>
<dbReference type="SUPFAM" id="SSF50978">
    <property type="entry name" value="WD40 repeat-like"/>
    <property type="match status" value="1"/>
</dbReference>
<evidence type="ECO:0000259" key="4">
    <source>
        <dbReference type="Pfam" id="PF24883"/>
    </source>
</evidence>
<organism evidence="5 6">
    <name type="scientific">Achaetomium macrosporum</name>
    <dbReference type="NCBI Taxonomy" id="79813"/>
    <lineage>
        <taxon>Eukaryota</taxon>
        <taxon>Fungi</taxon>
        <taxon>Dikarya</taxon>
        <taxon>Ascomycota</taxon>
        <taxon>Pezizomycotina</taxon>
        <taxon>Sordariomycetes</taxon>
        <taxon>Sordariomycetidae</taxon>
        <taxon>Sordariales</taxon>
        <taxon>Chaetomiaceae</taxon>
        <taxon>Achaetomium</taxon>
    </lineage>
</organism>
<dbReference type="InterPro" id="IPR036322">
    <property type="entry name" value="WD40_repeat_dom_sf"/>
</dbReference>
<dbReference type="Pfam" id="PF24883">
    <property type="entry name" value="NPHP3_N"/>
    <property type="match status" value="1"/>
</dbReference>
<keyword evidence="6" id="KW-1185">Reference proteome</keyword>
<dbReference type="InterPro" id="IPR054471">
    <property type="entry name" value="GPIID_WHD"/>
</dbReference>
<dbReference type="SMART" id="SM00320">
    <property type="entry name" value="WD40"/>
    <property type="match status" value="4"/>
</dbReference>
<dbReference type="Gene3D" id="3.40.50.1820">
    <property type="entry name" value="alpha/beta hydrolase"/>
    <property type="match status" value="1"/>
</dbReference>
<evidence type="ECO:0000259" key="3">
    <source>
        <dbReference type="Pfam" id="PF22939"/>
    </source>
</evidence>
<dbReference type="Gene3D" id="2.130.10.10">
    <property type="entry name" value="YVTN repeat-like/Quinoprotein amine dehydrogenase"/>
    <property type="match status" value="2"/>
</dbReference>
<comment type="caution">
    <text evidence="5">The sequence shown here is derived from an EMBL/GenBank/DDBJ whole genome shotgun (WGS) entry which is preliminary data.</text>
</comment>
<feature type="compositionally biased region" description="Low complexity" evidence="2">
    <location>
        <begin position="36"/>
        <end position="54"/>
    </location>
</feature>
<gene>
    <name evidence="5" type="ORF">C8A03DRAFT_44164</name>
</gene>
<feature type="region of interest" description="Disordered" evidence="2">
    <location>
        <begin position="34"/>
        <end position="81"/>
    </location>
</feature>
<dbReference type="SUPFAM" id="SSF52540">
    <property type="entry name" value="P-loop containing nucleoside triphosphate hydrolases"/>
    <property type="match status" value="1"/>
</dbReference>
<dbReference type="SUPFAM" id="SSF53474">
    <property type="entry name" value="alpha/beta-Hydrolases"/>
    <property type="match status" value="1"/>
</dbReference>
<feature type="compositionally biased region" description="Low complexity" evidence="2">
    <location>
        <begin position="66"/>
        <end position="81"/>
    </location>
</feature>